<name>A0A0D1BYL3_CLOBO</name>
<dbReference type="EMBL" id="JXSU01000006">
    <property type="protein sequence ID" value="KIS25072.1"/>
    <property type="molecule type" value="Genomic_DNA"/>
</dbReference>
<evidence type="ECO:0000256" key="6">
    <source>
        <dbReference type="SAM" id="Coils"/>
    </source>
</evidence>
<dbReference type="PANTHER" id="PTHR35791">
    <property type="entry name" value="UPF0754 MEMBRANE PROTEIN YHEB"/>
    <property type="match status" value="1"/>
</dbReference>
<dbReference type="Proteomes" id="UP000032250">
    <property type="component" value="Unassembled WGS sequence"/>
</dbReference>
<reference evidence="8 9" key="1">
    <citation type="submission" date="2014-06" db="EMBL/GenBank/DDBJ databases">
        <title>Genome characterization of distinct group I Clostridium botulinum lineages.</title>
        <authorList>
            <person name="Giordani F."/>
            <person name="Anselmo A."/>
            <person name="Fillo S."/>
            <person name="Palozzi A.M."/>
            <person name="Fortunato A."/>
            <person name="Gentile B."/>
            <person name="Ciammaruconi A."/>
            <person name="Anniballi F."/>
            <person name="De Medici D."/>
            <person name="Lista F."/>
        </authorList>
    </citation>
    <scope>NUCLEOTIDE SEQUENCE [LARGE SCALE GENOMIC DNA]</scope>
    <source>
        <strain evidence="8 9">B2 450</strain>
    </source>
</reference>
<dbReference type="AlphaFoldDB" id="A0A0D1BYL3"/>
<evidence type="ECO:0000256" key="5">
    <source>
        <dbReference type="ARBA" id="ARBA00023136"/>
    </source>
</evidence>
<gene>
    <name evidence="8" type="ORF">N495_00395</name>
</gene>
<dbReference type="HOGENOM" id="CLU_042384_0_1_9"/>
<comment type="similarity">
    <text evidence="2">Belongs to the UPF0754 family.</text>
</comment>
<feature type="coiled-coil region" evidence="6">
    <location>
        <begin position="232"/>
        <end position="259"/>
    </location>
</feature>
<organism evidence="8 9">
    <name type="scientific">Clostridium botulinum B2 450</name>
    <dbReference type="NCBI Taxonomy" id="1379739"/>
    <lineage>
        <taxon>Bacteria</taxon>
        <taxon>Bacillati</taxon>
        <taxon>Bacillota</taxon>
        <taxon>Clostridia</taxon>
        <taxon>Eubacteriales</taxon>
        <taxon>Clostridiaceae</taxon>
        <taxon>Clostridium</taxon>
    </lineage>
</organism>
<evidence type="ECO:0000256" key="4">
    <source>
        <dbReference type="ARBA" id="ARBA00022989"/>
    </source>
</evidence>
<feature type="transmembrane region" description="Helical" evidence="7">
    <location>
        <begin position="479"/>
        <end position="498"/>
    </location>
</feature>
<dbReference type="InterPro" id="IPR007383">
    <property type="entry name" value="DUF445"/>
</dbReference>
<evidence type="ECO:0000256" key="2">
    <source>
        <dbReference type="ARBA" id="ARBA00008053"/>
    </source>
</evidence>
<feature type="transmembrane region" description="Helical" evidence="7">
    <location>
        <begin position="6"/>
        <end position="26"/>
    </location>
</feature>
<dbReference type="GO" id="GO:0012505">
    <property type="term" value="C:endomembrane system"/>
    <property type="evidence" value="ECO:0007669"/>
    <property type="project" value="UniProtKB-SubCell"/>
</dbReference>
<evidence type="ECO:0008006" key="10">
    <source>
        <dbReference type="Google" id="ProtNLM"/>
    </source>
</evidence>
<keyword evidence="4 7" id="KW-1133">Transmembrane helix</keyword>
<dbReference type="PATRIC" id="fig|1379739.3.peg.379"/>
<proteinExistence type="inferred from homology"/>
<evidence type="ECO:0000313" key="8">
    <source>
        <dbReference type="EMBL" id="KIS25072.1"/>
    </source>
</evidence>
<protein>
    <recommendedName>
        <fullName evidence="10">DUF445 family protein</fullName>
    </recommendedName>
</protein>
<evidence type="ECO:0000256" key="3">
    <source>
        <dbReference type="ARBA" id="ARBA00022692"/>
    </source>
</evidence>
<dbReference type="Pfam" id="PF04286">
    <property type="entry name" value="DUF445"/>
    <property type="match status" value="1"/>
</dbReference>
<keyword evidence="6" id="KW-0175">Coiled coil</keyword>
<sequence>MKFLIASIIGGIIGYLTNWIAIKMLFRPYEEKKIFGMKVPFTPGLIPKEKTRIAKSVGNAIGEHLLSSEIIVKSLCSENMNNRLKIWIRQKVYSLITTKKTLEDKFKEFLDYKYEYFITALKTSLSKLTINNLKNEKNRDKMKEIIKIKLDKILSLNGNHITNNHIYKQIKASLINNTNEYLKSDNFKHVLKSLIIENIKDEEVLNKKIGDIIPSNFSSNIKVYVYRKKDNLSNYINEMLKEEENINKLKNILKEVINNNVNSFMSMFVDINAISDKTIVFLEEYLQREETKEEMVSLVNKSIDKILDTDLQDIIENIPENNKDVIVDETVDILCEKFQNTEMILEIIEKIESHIQGKSSLNDIIEKINIDPYKFINSIIDKFIDSENFEVIINNLISDIIENFMKTPIYELTQGNEEGILNTSYQMVKNVYNRFIENQAEEVISILDIASIVEDRINEFDVYLAEEIILEISSKELKAITWLGGLLGALIGILSPILSKI</sequence>
<accession>A0A0D1BYL3</accession>
<comment type="caution">
    <text evidence="8">The sequence shown here is derived from an EMBL/GenBank/DDBJ whole genome shotgun (WGS) entry which is preliminary data.</text>
</comment>
<keyword evidence="5 7" id="KW-0472">Membrane</keyword>
<comment type="subcellular location">
    <subcellularLocation>
        <location evidence="1">Endomembrane system</location>
    </subcellularLocation>
</comment>
<evidence type="ECO:0000313" key="9">
    <source>
        <dbReference type="Proteomes" id="UP000032250"/>
    </source>
</evidence>
<dbReference type="RefSeq" id="WP_003488000.1">
    <property type="nucleotide sequence ID" value="NZ_JXSU01000006.1"/>
</dbReference>
<dbReference type="PANTHER" id="PTHR35791:SF1">
    <property type="entry name" value="UPF0754 MEMBRANE PROTEIN YHEB"/>
    <property type="match status" value="1"/>
</dbReference>
<keyword evidence="3 7" id="KW-0812">Transmembrane</keyword>
<evidence type="ECO:0000256" key="1">
    <source>
        <dbReference type="ARBA" id="ARBA00004308"/>
    </source>
</evidence>
<evidence type="ECO:0000256" key="7">
    <source>
        <dbReference type="SAM" id="Phobius"/>
    </source>
</evidence>
<dbReference type="OrthoDB" id="9787430at2"/>